<accession>A0A5C4XA09</accession>
<organism evidence="2 3">
    <name type="scientific">Aliirhizobium smilacinae</name>
    <dbReference type="NCBI Taxonomy" id="1395944"/>
    <lineage>
        <taxon>Bacteria</taxon>
        <taxon>Pseudomonadati</taxon>
        <taxon>Pseudomonadota</taxon>
        <taxon>Alphaproteobacteria</taxon>
        <taxon>Hyphomicrobiales</taxon>
        <taxon>Rhizobiaceae</taxon>
        <taxon>Aliirhizobium</taxon>
    </lineage>
</organism>
<evidence type="ECO:0008006" key="4">
    <source>
        <dbReference type="Google" id="ProtNLM"/>
    </source>
</evidence>
<dbReference type="OrthoDB" id="8374944at2"/>
<evidence type="ECO:0000313" key="2">
    <source>
        <dbReference type="EMBL" id="TNM60306.1"/>
    </source>
</evidence>
<proteinExistence type="predicted"/>
<keyword evidence="1" id="KW-0732">Signal</keyword>
<gene>
    <name evidence="2" type="ORF">FHP24_26280</name>
</gene>
<name>A0A5C4XA09_9HYPH</name>
<protein>
    <recommendedName>
        <fullName evidence="4">Lipoprotein</fullName>
    </recommendedName>
</protein>
<evidence type="ECO:0000256" key="1">
    <source>
        <dbReference type="SAM" id="SignalP"/>
    </source>
</evidence>
<evidence type="ECO:0000313" key="3">
    <source>
        <dbReference type="Proteomes" id="UP000311605"/>
    </source>
</evidence>
<keyword evidence="3" id="KW-1185">Reference proteome</keyword>
<comment type="caution">
    <text evidence="2">The sequence shown here is derived from an EMBL/GenBank/DDBJ whole genome shotgun (WGS) entry which is preliminary data.</text>
</comment>
<dbReference type="EMBL" id="VDMN01000009">
    <property type="protein sequence ID" value="TNM60306.1"/>
    <property type="molecule type" value="Genomic_DNA"/>
</dbReference>
<dbReference type="PROSITE" id="PS51257">
    <property type="entry name" value="PROKAR_LIPOPROTEIN"/>
    <property type="match status" value="1"/>
</dbReference>
<sequence>MQNFRAICLVSIFTASLTGCASVNSRPLPPAPYTYLSLAACRHYGSTIVDCQLEYGTNFARHRLGSIQQMGRGYPSADDHRYQVVFCASVPRIQKELPNYICQIYGARSGVDAGSVLVKGGTAVRLAKIFGDQEQIRYRWMPDRWSRVGD</sequence>
<feature type="signal peptide" evidence="1">
    <location>
        <begin position="1"/>
        <end position="21"/>
    </location>
</feature>
<reference evidence="2 3" key="1">
    <citation type="submission" date="2019-06" db="EMBL/GenBank/DDBJ databases">
        <title>The draft genome of Rhizobium smilacinae PTYR-5.</title>
        <authorList>
            <person name="Liu L."/>
            <person name="Li L."/>
            <person name="Zhang X."/>
        </authorList>
    </citation>
    <scope>NUCLEOTIDE SEQUENCE [LARGE SCALE GENOMIC DNA]</scope>
    <source>
        <strain evidence="2 3">PTYR-5</strain>
    </source>
</reference>
<dbReference type="AlphaFoldDB" id="A0A5C4XA09"/>
<dbReference type="Proteomes" id="UP000311605">
    <property type="component" value="Unassembled WGS sequence"/>
</dbReference>
<feature type="chain" id="PRO_5023007108" description="Lipoprotein" evidence="1">
    <location>
        <begin position="22"/>
        <end position="150"/>
    </location>
</feature>